<name>A0A2M8LVK6_9ACTN</name>
<feature type="domain" description="NmrA-like" evidence="1">
    <location>
        <begin position="8"/>
        <end position="244"/>
    </location>
</feature>
<evidence type="ECO:0000313" key="3">
    <source>
        <dbReference type="Proteomes" id="UP000230407"/>
    </source>
</evidence>
<dbReference type="PROSITE" id="PS51318">
    <property type="entry name" value="TAT"/>
    <property type="match status" value="1"/>
</dbReference>
<dbReference type="Proteomes" id="UP000230407">
    <property type="component" value="Unassembled WGS sequence"/>
</dbReference>
<evidence type="ECO:0000313" key="2">
    <source>
        <dbReference type="EMBL" id="PJE95991.1"/>
    </source>
</evidence>
<dbReference type="InterPro" id="IPR008030">
    <property type="entry name" value="NmrA-like"/>
</dbReference>
<dbReference type="InterPro" id="IPR036291">
    <property type="entry name" value="NAD(P)-bd_dom_sf"/>
</dbReference>
<protein>
    <submittedName>
        <fullName evidence="2">NmrA family transcriptional regulator</fullName>
    </submittedName>
</protein>
<dbReference type="SUPFAM" id="SSF51735">
    <property type="entry name" value="NAD(P)-binding Rossmann-fold domains"/>
    <property type="match status" value="1"/>
</dbReference>
<dbReference type="AlphaFoldDB" id="A0A2M8LVK6"/>
<keyword evidence="3" id="KW-1185">Reference proteome</keyword>
<dbReference type="PANTHER" id="PTHR43162">
    <property type="match status" value="1"/>
</dbReference>
<dbReference type="EMBL" id="PGGW01000060">
    <property type="protein sequence ID" value="PJE95991.1"/>
    <property type="molecule type" value="Genomic_DNA"/>
</dbReference>
<dbReference type="PANTHER" id="PTHR43162:SF1">
    <property type="entry name" value="PRESTALK A DIFFERENTIATION PROTEIN A"/>
    <property type="match status" value="1"/>
</dbReference>
<dbReference type="RefSeq" id="WP_100203177.1">
    <property type="nucleotide sequence ID" value="NZ_PGGW01000060.1"/>
</dbReference>
<proteinExistence type="predicted"/>
<accession>A0A2M8LVK6</accession>
<evidence type="ECO:0000259" key="1">
    <source>
        <dbReference type="Pfam" id="PF05368"/>
    </source>
</evidence>
<reference evidence="2 3" key="1">
    <citation type="submission" date="2017-11" db="EMBL/GenBank/DDBJ databases">
        <title>Streptomyces carmine sp. nov., a novel actinomycete isolated from Sophora alopecuroides in Xinjiang, China.</title>
        <authorList>
            <person name="Wang Y."/>
            <person name="Luo X."/>
            <person name="Wan C."/>
            <person name="Zhang L."/>
        </authorList>
    </citation>
    <scope>NUCLEOTIDE SEQUENCE [LARGE SCALE GENOMIC DNA]</scope>
    <source>
        <strain evidence="2 3">TRM SA0054</strain>
    </source>
</reference>
<gene>
    <name evidence="2" type="ORF">CUT44_19500</name>
</gene>
<dbReference type="Gene3D" id="3.40.50.720">
    <property type="entry name" value="NAD(P)-binding Rossmann-like Domain"/>
    <property type="match status" value="1"/>
</dbReference>
<comment type="caution">
    <text evidence="2">The sequence shown here is derived from an EMBL/GenBank/DDBJ whole genome shotgun (WGS) entry which is preliminary data.</text>
</comment>
<sequence length="310" mass="31967">MTGGRRRTFLVTGATGAQGGAVTRLLAGRGHAVRGLARRPAAAGPGTAAVEWLSCDLGDADGVRRAFEGVTRASVVLPLVYEPETVLRYARNIADAARGAGVERLVYNTNTPLPEEGTPYPGFETRRAAEAVLRGSGVPTVVLRPTVYLDNLFGPWHGPALVDDGVLAYPLPAWRRVAWLALDDLAAATVAALEDRDGLAGPADGVVELGGAEAVTGPELAAVFSSVLGREVVYRPLGADVFETSLAGAVGAESAAGVAGVYRYAAGTQAPRLFAPDPSGAARALGVRPVPLAEWVGGRPWERWSGAAAG</sequence>
<dbReference type="Pfam" id="PF05368">
    <property type="entry name" value="NmrA"/>
    <property type="match status" value="1"/>
</dbReference>
<dbReference type="InterPro" id="IPR051604">
    <property type="entry name" value="Ergot_Alk_Oxidoreductase"/>
</dbReference>
<dbReference type="InterPro" id="IPR006311">
    <property type="entry name" value="TAT_signal"/>
</dbReference>
<organism evidence="2 3">
    <name type="scientific">Streptomyces carminius</name>
    <dbReference type="NCBI Taxonomy" id="2665496"/>
    <lineage>
        <taxon>Bacteria</taxon>
        <taxon>Bacillati</taxon>
        <taxon>Actinomycetota</taxon>
        <taxon>Actinomycetes</taxon>
        <taxon>Kitasatosporales</taxon>
        <taxon>Streptomycetaceae</taxon>
        <taxon>Streptomyces</taxon>
    </lineage>
</organism>